<dbReference type="InterPro" id="IPR027417">
    <property type="entry name" value="P-loop_NTPase"/>
</dbReference>
<keyword evidence="2" id="KW-0547">Nucleotide-binding</keyword>
<keyword evidence="1" id="KW-0813">Transport</keyword>
<dbReference type="GO" id="GO:0005524">
    <property type="term" value="F:ATP binding"/>
    <property type="evidence" value="ECO:0007669"/>
    <property type="project" value="UniProtKB-KW"/>
</dbReference>
<proteinExistence type="predicted"/>
<dbReference type="Gene3D" id="3.40.50.300">
    <property type="entry name" value="P-loop containing nucleotide triphosphate hydrolases"/>
    <property type="match status" value="1"/>
</dbReference>
<dbReference type="GO" id="GO:0016887">
    <property type="term" value="F:ATP hydrolysis activity"/>
    <property type="evidence" value="ECO:0007669"/>
    <property type="project" value="InterPro"/>
</dbReference>
<dbReference type="InterPro" id="IPR030679">
    <property type="entry name" value="ABC_ATPase_HisP-typ"/>
</dbReference>
<dbReference type="PIRSF" id="PIRSF039085">
    <property type="entry name" value="ABC_ATPase_HisP"/>
    <property type="match status" value="1"/>
</dbReference>
<dbReference type="InterPro" id="IPR050086">
    <property type="entry name" value="MetN_ABC_transporter-like"/>
</dbReference>
<evidence type="ECO:0000313" key="6">
    <source>
        <dbReference type="Proteomes" id="UP000013085"/>
    </source>
</evidence>
<evidence type="ECO:0000313" key="5">
    <source>
        <dbReference type="EMBL" id="ENZ17552.1"/>
    </source>
</evidence>
<feature type="domain" description="ABC transporter" evidence="4">
    <location>
        <begin position="2"/>
        <end position="239"/>
    </location>
</feature>
<dbReference type="Pfam" id="PF00005">
    <property type="entry name" value="ABC_tran"/>
    <property type="match status" value="1"/>
</dbReference>
<dbReference type="AlphaFoldDB" id="A0A0E2HRA0"/>
<gene>
    <name evidence="5" type="ORF">HMPREF1090_01852</name>
</gene>
<dbReference type="Proteomes" id="UP000013085">
    <property type="component" value="Unassembled WGS sequence"/>
</dbReference>
<dbReference type="PROSITE" id="PS50893">
    <property type="entry name" value="ABC_TRANSPORTER_2"/>
    <property type="match status" value="1"/>
</dbReference>
<dbReference type="PATRIC" id="fig|999408.3.peg.1995"/>
<dbReference type="RefSeq" id="WP_002595561.1">
    <property type="nucleotide sequence ID" value="NZ_KB851018.1"/>
</dbReference>
<reference evidence="5 6" key="1">
    <citation type="submission" date="2013-01" db="EMBL/GenBank/DDBJ databases">
        <title>The Genome Sequence of Clostridium clostridioforme 90A8.</title>
        <authorList>
            <consortium name="The Broad Institute Genome Sequencing Platform"/>
            <person name="Earl A."/>
            <person name="Ward D."/>
            <person name="Feldgarden M."/>
            <person name="Gevers D."/>
            <person name="Courvalin P."/>
            <person name="Lambert T."/>
            <person name="Walker B."/>
            <person name="Young S.K."/>
            <person name="Zeng Q."/>
            <person name="Gargeya S."/>
            <person name="Fitzgerald M."/>
            <person name="Haas B."/>
            <person name="Abouelleil A."/>
            <person name="Alvarado L."/>
            <person name="Arachchi H.M."/>
            <person name="Berlin A.M."/>
            <person name="Chapman S.B."/>
            <person name="Dewar J."/>
            <person name="Goldberg J."/>
            <person name="Griggs A."/>
            <person name="Gujja S."/>
            <person name="Hansen M."/>
            <person name="Howarth C."/>
            <person name="Imamovic A."/>
            <person name="Larimer J."/>
            <person name="McCowan C."/>
            <person name="Murphy C."/>
            <person name="Neiman D."/>
            <person name="Pearson M."/>
            <person name="Priest M."/>
            <person name="Roberts A."/>
            <person name="Saif S."/>
            <person name="Shea T."/>
            <person name="Sisk P."/>
            <person name="Sykes S."/>
            <person name="Wortman J."/>
            <person name="Nusbaum C."/>
            <person name="Birren B."/>
        </authorList>
    </citation>
    <scope>NUCLEOTIDE SEQUENCE [LARGE SCALE GENOMIC DNA]</scope>
    <source>
        <strain evidence="5 6">90A8</strain>
    </source>
</reference>
<keyword evidence="3" id="KW-0067">ATP-binding</keyword>
<dbReference type="InterPro" id="IPR017871">
    <property type="entry name" value="ABC_transporter-like_CS"/>
</dbReference>
<evidence type="ECO:0000256" key="3">
    <source>
        <dbReference type="ARBA" id="ARBA00022840"/>
    </source>
</evidence>
<dbReference type="PANTHER" id="PTHR43166:SF15">
    <property type="entry name" value="HISTIDINE TRANSPORT ATP-BINDING PROTEIN HISP"/>
    <property type="match status" value="1"/>
</dbReference>
<dbReference type="InterPro" id="IPR003593">
    <property type="entry name" value="AAA+_ATPase"/>
</dbReference>
<dbReference type="GO" id="GO:0015424">
    <property type="term" value="F:ABC-type amino acid transporter activity"/>
    <property type="evidence" value="ECO:0007669"/>
    <property type="project" value="InterPro"/>
</dbReference>
<evidence type="ECO:0000256" key="1">
    <source>
        <dbReference type="ARBA" id="ARBA00022448"/>
    </source>
</evidence>
<sequence length="247" mass="28148">MIQIRNLFKSFGDLNVLKDINLDIHDGEIVTIIGPSGSGKSTLLRCINYLEKPEKGNISFDGQTYEFSCITSKDIWNLRQNSSMVFQNYNLFQHRTVLENIMDPLMHVKGMKRADAEENARLLLDRVGLMDKADKYPRKLSGGQQQRVGIARAMAVKPKVILFDEPTSSLDPELVKEVLYVIRDLAKQKQTMVIVTHEMQFARAISDHVVFLDEGVIQDEGTSDVIFGCPRNNRLKKFLEVINLDDF</sequence>
<dbReference type="SUPFAM" id="SSF52540">
    <property type="entry name" value="P-loop containing nucleoside triphosphate hydrolases"/>
    <property type="match status" value="1"/>
</dbReference>
<dbReference type="FunFam" id="3.40.50.300:FF:000020">
    <property type="entry name" value="Amino acid ABC transporter ATP-binding component"/>
    <property type="match status" value="1"/>
</dbReference>
<dbReference type="CDD" id="cd03262">
    <property type="entry name" value="ABC_HisP_GlnQ"/>
    <property type="match status" value="1"/>
</dbReference>
<evidence type="ECO:0000256" key="2">
    <source>
        <dbReference type="ARBA" id="ARBA00022741"/>
    </source>
</evidence>
<dbReference type="SMART" id="SM00382">
    <property type="entry name" value="AAA"/>
    <property type="match status" value="1"/>
</dbReference>
<dbReference type="EMBL" id="AGYR01000014">
    <property type="protein sequence ID" value="ENZ17552.1"/>
    <property type="molecule type" value="Genomic_DNA"/>
</dbReference>
<dbReference type="HOGENOM" id="CLU_000604_1_22_9"/>
<comment type="caution">
    <text evidence="5">The sequence shown here is derived from an EMBL/GenBank/DDBJ whole genome shotgun (WGS) entry which is preliminary data.</text>
</comment>
<dbReference type="PROSITE" id="PS00211">
    <property type="entry name" value="ABC_TRANSPORTER_1"/>
    <property type="match status" value="1"/>
</dbReference>
<protein>
    <recommendedName>
        <fullName evidence="4">ABC transporter domain-containing protein</fullName>
    </recommendedName>
</protein>
<name>A0A0E2HRA0_9FIRM</name>
<evidence type="ECO:0000259" key="4">
    <source>
        <dbReference type="PROSITE" id="PS50893"/>
    </source>
</evidence>
<organism evidence="5 6">
    <name type="scientific">[Clostridium] clostridioforme 90A8</name>
    <dbReference type="NCBI Taxonomy" id="999408"/>
    <lineage>
        <taxon>Bacteria</taxon>
        <taxon>Bacillati</taxon>
        <taxon>Bacillota</taxon>
        <taxon>Clostridia</taxon>
        <taxon>Lachnospirales</taxon>
        <taxon>Lachnospiraceae</taxon>
        <taxon>Enterocloster</taxon>
    </lineage>
</organism>
<accession>A0A0E2HRA0</accession>
<dbReference type="PANTHER" id="PTHR43166">
    <property type="entry name" value="AMINO ACID IMPORT ATP-BINDING PROTEIN"/>
    <property type="match status" value="1"/>
</dbReference>
<dbReference type="InterPro" id="IPR003439">
    <property type="entry name" value="ABC_transporter-like_ATP-bd"/>
</dbReference>